<dbReference type="Proteomes" id="UP000245998">
    <property type="component" value="Unassembled WGS sequence"/>
</dbReference>
<dbReference type="GO" id="GO:0008410">
    <property type="term" value="F:CoA-transferase activity"/>
    <property type="evidence" value="ECO:0007669"/>
    <property type="project" value="TreeGrafter"/>
</dbReference>
<comment type="caution">
    <text evidence="2">The sequence shown here is derived from an EMBL/GenBank/DDBJ whole genome shotgun (WGS) entry which is preliminary data.</text>
</comment>
<reference evidence="2 3" key="1">
    <citation type="submission" date="2018-04" db="EMBL/GenBank/DDBJ databases">
        <title>Camelliibacillus theae gen. nov., sp. nov., isolated from Pu'er tea.</title>
        <authorList>
            <person name="Niu L."/>
        </authorList>
    </citation>
    <scope>NUCLEOTIDE SEQUENCE [LARGE SCALE GENOMIC DNA]</scope>
    <source>
        <strain evidence="2 3">T8</strain>
    </source>
</reference>
<dbReference type="InterPro" id="IPR050483">
    <property type="entry name" value="CoA-transferase_III_domain"/>
</dbReference>
<sequence length="253" mass="27793">QKGAFDVTVQAISGLMSVTGEEDGPPVKSGVPVGDFVTALYGAYSILASLANIEKTQKGNHIDCSMLGSLLGISALQVSEYYGTGKSPKRLGSAHPRNAPYQGFYAKDKPFVIAAGNDKLWSSVCRVVGFPDLVNDERFTTQLSRAKNQGELAGILQPIFSKRICDEWLEEFDFHGVPCAPINSYEEILHDPHVTDMGLINELELPNGQTIKDFGFPIKMTNYEFEITRNPPKLGEHNDEVMADWLHSKSNIS</sequence>
<dbReference type="PANTHER" id="PTHR48207:SF3">
    <property type="entry name" value="SUCCINATE--HYDROXYMETHYLGLUTARATE COA-TRANSFERASE"/>
    <property type="match status" value="1"/>
</dbReference>
<evidence type="ECO:0000313" key="2">
    <source>
        <dbReference type="EMBL" id="PWA05285.1"/>
    </source>
</evidence>
<dbReference type="RefSeq" id="WP_133243510.1">
    <property type="nucleotide sequence ID" value="NZ_QCZG01000073.1"/>
</dbReference>
<dbReference type="InterPro" id="IPR003673">
    <property type="entry name" value="CoA-Trfase_fam_III"/>
</dbReference>
<dbReference type="EMBL" id="QCZG01000073">
    <property type="protein sequence ID" value="PWA05285.1"/>
    <property type="molecule type" value="Genomic_DNA"/>
</dbReference>
<organism evidence="2 3">
    <name type="scientific">Pueribacillus theae</name>
    <dbReference type="NCBI Taxonomy" id="2171751"/>
    <lineage>
        <taxon>Bacteria</taxon>
        <taxon>Bacillati</taxon>
        <taxon>Bacillota</taxon>
        <taxon>Bacilli</taxon>
        <taxon>Bacillales</taxon>
        <taxon>Bacillaceae</taxon>
        <taxon>Pueribacillus</taxon>
    </lineage>
</organism>
<proteinExistence type="predicted"/>
<dbReference type="Gene3D" id="3.30.1540.10">
    <property type="entry name" value="formyl-coa transferase, domain 3"/>
    <property type="match status" value="1"/>
</dbReference>
<dbReference type="OrthoDB" id="9797653at2"/>
<dbReference type="PANTHER" id="PTHR48207">
    <property type="entry name" value="SUCCINATE--HYDROXYMETHYLGLUTARATE COA-TRANSFERASE"/>
    <property type="match status" value="1"/>
</dbReference>
<gene>
    <name evidence="2" type="ORF">DCC39_18195</name>
</gene>
<dbReference type="InterPro" id="IPR023606">
    <property type="entry name" value="CoA-Trfase_III_dom_1_sf"/>
</dbReference>
<keyword evidence="1" id="KW-0808">Transferase</keyword>
<evidence type="ECO:0000256" key="1">
    <source>
        <dbReference type="ARBA" id="ARBA00022679"/>
    </source>
</evidence>
<dbReference type="Gene3D" id="3.40.50.10540">
    <property type="entry name" value="Crotonobetainyl-coa:carnitine coa-transferase, domain 1"/>
    <property type="match status" value="1"/>
</dbReference>
<dbReference type="Pfam" id="PF02515">
    <property type="entry name" value="CoA_transf_3"/>
    <property type="match status" value="1"/>
</dbReference>
<dbReference type="InterPro" id="IPR044855">
    <property type="entry name" value="CoA-Trfase_III_dom3_sf"/>
</dbReference>
<dbReference type="AlphaFoldDB" id="A0A2U1JJU8"/>
<keyword evidence="3" id="KW-1185">Reference proteome</keyword>
<name>A0A2U1JJU8_9BACI</name>
<evidence type="ECO:0000313" key="3">
    <source>
        <dbReference type="Proteomes" id="UP000245998"/>
    </source>
</evidence>
<feature type="non-terminal residue" evidence="2">
    <location>
        <position position="1"/>
    </location>
</feature>
<protein>
    <submittedName>
        <fullName evidence="2">Carnitine dehydratase</fullName>
    </submittedName>
</protein>
<accession>A0A2U1JJU8</accession>
<dbReference type="SUPFAM" id="SSF89796">
    <property type="entry name" value="CoA-transferase family III (CaiB/BaiF)"/>
    <property type="match status" value="1"/>
</dbReference>